<dbReference type="EMBL" id="AMXF01000022">
    <property type="protein sequence ID" value="ENO98099.1"/>
    <property type="molecule type" value="Genomic_DNA"/>
</dbReference>
<comment type="caution">
    <text evidence="3">The sequence shown here is derived from an EMBL/GenBank/DDBJ whole genome shotgun (WGS) entry which is preliminary data.</text>
</comment>
<dbReference type="Proteomes" id="UP000013047">
    <property type="component" value="Unassembled WGS sequence"/>
</dbReference>
<dbReference type="Gene3D" id="1.10.101.10">
    <property type="entry name" value="PGBD-like superfamily/PGBD"/>
    <property type="match status" value="4"/>
</dbReference>
<evidence type="ECO:0000259" key="2">
    <source>
        <dbReference type="Pfam" id="PF01471"/>
    </source>
</evidence>
<organism evidence="3 4">
    <name type="scientific">Thauera phenylacetica B4P</name>
    <dbReference type="NCBI Taxonomy" id="1234382"/>
    <lineage>
        <taxon>Bacteria</taxon>
        <taxon>Pseudomonadati</taxon>
        <taxon>Pseudomonadota</taxon>
        <taxon>Betaproteobacteria</taxon>
        <taxon>Rhodocyclales</taxon>
        <taxon>Zoogloeaceae</taxon>
        <taxon>Thauera</taxon>
    </lineage>
</organism>
<feature type="compositionally biased region" description="Basic residues" evidence="1">
    <location>
        <begin position="509"/>
        <end position="525"/>
    </location>
</feature>
<evidence type="ECO:0000313" key="4">
    <source>
        <dbReference type="Proteomes" id="UP000013047"/>
    </source>
</evidence>
<feature type="compositionally biased region" description="Basic and acidic residues" evidence="1">
    <location>
        <begin position="486"/>
        <end position="508"/>
    </location>
</feature>
<sequence>MGAPLAPLTGSAYQVAQYSNTVLELQRELNQLGFNAGPVDGVMGARTRSAIRAYQADNELLVDGQPMTGLLAHVRATGQGRTPAPATPTSGVSSRMIADIQEALRGSGYTTERESGRLDDQTRAAIRRYESDQGLLMSGEPSAELLRHLRERANATSTPSAQPVDANTLARIQAELRERGYPIPLVSGRMDAPTRQAIREYQQGQGVSVSGEPSQALLDALRTGSADTTPELGLSREQRAAAQRALNAHGYDAGPPDGVLGPRSRAAIRTFQAANQLGATGTLDAPTLQGLGVAATRAATPPATAASYRCVRAGRLLRRRPHTQAGLAHRGGASRGAQRRPEFGGHPVRGTSAGRRPPVDRGLAQAAARRRAPWAGRGGCRGGLSADPPGAGVPHHDAGVRFRRALQPPRTRTVSRQRAEPRLSTQPTWRPAAAARLCRRARRLGHCQCPPPAREQSATAPDLAARRRRPHDGEPRRRGVDRRRRPQGERGIRRLLADQCRRRMDAARARRRRPQVTHARDRRARYPPVSRTP</sequence>
<reference evidence="3 4" key="1">
    <citation type="submission" date="2012-09" db="EMBL/GenBank/DDBJ databases">
        <title>Draft Genome Sequences of 6 Strains from Genus Thauera.</title>
        <authorList>
            <person name="Liu B."/>
            <person name="Shapleigh J.P."/>
            <person name="Frostegard A.H."/>
        </authorList>
    </citation>
    <scope>NUCLEOTIDE SEQUENCE [LARGE SCALE GENOMIC DNA]</scope>
    <source>
        <strain evidence="3 4">B4P</strain>
    </source>
</reference>
<name>N7A176_9RHOO</name>
<gene>
    <name evidence="3" type="ORF">C667_05607</name>
</gene>
<feature type="domain" description="Peptidoglycan binding-like" evidence="2">
    <location>
        <begin position="20"/>
        <end position="65"/>
    </location>
</feature>
<protein>
    <submittedName>
        <fullName evidence="3">Peptidoglycan-binding domain 1</fullName>
    </submittedName>
</protein>
<evidence type="ECO:0000313" key="3">
    <source>
        <dbReference type="EMBL" id="ENO98099.1"/>
    </source>
</evidence>
<keyword evidence="4" id="KW-1185">Reference proteome</keyword>
<feature type="region of interest" description="Disordered" evidence="1">
    <location>
        <begin position="446"/>
        <end position="533"/>
    </location>
</feature>
<dbReference type="InterPro" id="IPR036366">
    <property type="entry name" value="PGBDSf"/>
</dbReference>
<dbReference type="InterPro" id="IPR036365">
    <property type="entry name" value="PGBD-like_sf"/>
</dbReference>
<accession>N7A176</accession>
<evidence type="ECO:0000256" key="1">
    <source>
        <dbReference type="SAM" id="MobiDB-lite"/>
    </source>
</evidence>
<feature type="domain" description="Peptidoglycan binding-like" evidence="2">
    <location>
        <begin position="236"/>
        <end position="289"/>
    </location>
</feature>
<feature type="domain" description="Peptidoglycan binding-like" evidence="2">
    <location>
        <begin position="97"/>
        <end position="149"/>
    </location>
</feature>
<dbReference type="SUPFAM" id="SSF47090">
    <property type="entry name" value="PGBD-like"/>
    <property type="match status" value="4"/>
</dbReference>
<dbReference type="Pfam" id="PF01471">
    <property type="entry name" value="PG_binding_1"/>
    <property type="match status" value="4"/>
</dbReference>
<feature type="region of interest" description="Disordered" evidence="1">
    <location>
        <begin position="324"/>
        <end position="431"/>
    </location>
</feature>
<feature type="domain" description="Peptidoglycan binding-like" evidence="2">
    <location>
        <begin position="170"/>
        <end position="221"/>
    </location>
</feature>
<dbReference type="InterPro" id="IPR002477">
    <property type="entry name" value="Peptidoglycan-bd-like"/>
</dbReference>
<dbReference type="AlphaFoldDB" id="N7A176"/>
<proteinExistence type="predicted"/>